<comment type="caution">
    <text evidence="1">The sequence shown here is derived from an EMBL/GenBank/DDBJ whole genome shotgun (WGS) entry which is preliminary data.</text>
</comment>
<organism evidence="1 2">
    <name type="scientific">Penicillium chermesinum</name>
    <dbReference type="NCBI Taxonomy" id="63820"/>
    <lineage>
        <taxon>Eukaryota</taxon>
        <taxon>Fungi</taxon>
        <taxon>Dikarya</taxon>
        <taxon>Ascomycota</taxon>
        <taxon>Pezizomycotina</taxon>
        <taxon>Eurotiomycetes</taxon>
        <taxon>Eurotiomycetidae</taxon>
        <taxon>Eurotiales</taxon>
        <taxon>Aspergillaceae</taxon>
        <taxon>Penicillium</taxon>
    </lineage>
</organism>
<sequence>MQPALDPTVYVFVTATDRPRGRGLEAVGLIAAITNRLKDHAISTNVVAGFFHDPIYVPRGRAEDTMRILWQLAEESK</sequence>
<dbReference type="GeneID" id="83203627"/>
<evidence type="ECO:0000313" key="2">
    <source>
        <dbReference type="Proteomes" id="UP001150941"/>
    </source>
</evidence>
<protein>
    <submittedName>
        <fullName evidence="1">Uncharacterized protein</fullName>
    </submittedName>
</protein>
<reference evidence="1" key="2">
    <citation type="journal article" date="2023" name="IMA Fungus">
        <title>Comparative genomic study of the Penicillium genus elucidates a diverse pangenome and 15 lateral gene transfer events.</title>
        <authorList>
            <person name="Petersen C."/>
            <person name="Sorensen T."/>
            <person name="Nielsen M.R."/>
            <person name="Sondergaard T.E."/>
            <person name="Sorensen J.L."/>
            <person name="Fitzpatrick D.A."/>
            <person name="Frisvad J.C."/>
            <person name="Nielsen K.L."/>
        </authorList>
    </citation>
    <scope>NUCLEOTIDE SEQUENCE</scope>
    <source>
        <strain evidence="1">IBT 19713</strain>
    </source>
</reference>
<dbReference type="RefSeq" id="XP_058329214.1">
    <property type="nucleotide sequence ID" value="XM_058476324.1"/>
</dbReference>
<gene>
    <name evidence="1" type="ORF">N7468_007028</name>
</gene>
<dbReference type="GO" id="GO:0046394">
    <property type="term" value="P:carboxylic acid biosynthetic process"/>
    <property type="evidence" value="ECO:0007669"/>
    <property type="project" value="UniProtKB-ARBA"/>
</dbReference>
<dbReference type="PANTHER" id="PTHR39199">
    <property type="entry name" value="BLR5128 PROTEIN"/>
    <property type="match status" value="1"/>
</dbReference>
<dbReference type="AlphaFoldDB" id="A0A9W9NVQ2"/>
<dbReference type="InterPro" id="IPR045865">
    <property type="entry name" value="ACT-like_dom_sf"/>
</dbReference>
<proteinExistence type="predicted"/>
<dbReference type="SUPFAM" id="SSF55021">
    <property type="entry name" value="ACT-like"/>
    <property type="match status" value="1"/>
</dbReference>
<keyword evidence="2" id="KW-1185">Reference proteome</keyword>
<dbReference type="Proteomes" id="UP001150941">
    <property type="component" value="Unassembled WGS sequence"/>
</dbReference>
<dbReference type="EMBL" id="JAPQKS010000005">
    <property type="protein sequence ID" value="KAJ5225803.1"/>
    <property type="molecule type" value="Genomic_DNA"/>
</dbReference>
<dbReference type="PANTHER" id="PTHR39199:SF1">
    <property type="entry name" value="BLR5128 PROTEIN"/>
    <property type="match status" value="1"/>
</dbReference>
<dbReference type="OrthoDB" id="10064407at2759"/>
<evidence type="ECO:0000313" key="1">
    <source>
        <dbReference type="EMBL" id="KAJ5225803.1"/>
    </source>
</evidence>
<accession>A0A9W9NVQ2</accession>
<name>A0A9W9NVQ2_9EURO</name>
<dbReference type="Gene3D" id="3.30.2130.10">
    <property type="entry name" value="VC0802-like"/>
    <property type="match status" value="1"/>
</dbReference>
<dbReference type="GO" id="GO:0006520">
    <property type="term" value="P:amino acid metabolic process"/>
    <property type="evidence" value="ECO:0007669"/>
    <property type="project" value="UniProtKB-ARBA"/>
</dbReference>
<reference evidence="1" key="1">
    <citation type="submission" date="2022-11" db="EMBL/GenBank/DDBJ databases">
        <authorList>
            <person name="Petersen C."/>
        </authorList>
    </citation>
    <scope>NUCLEOTIDE SEQUENCE</scope>
    <source>
        <strain evidence="1">IBT 19713</strain>
    </source>
</reference>